<proteinExistence type="predicted"/>
<feature type="transmembrane region" description="Helical" evidence="2">
    <location>
        <begin position="105"/>
        <end position="125"/>
    </location>
</feature>
<keyword evidence="4" id="KW-1185">Reference proteome</keyword>
<dbReference type="Proteomes" id="UP000029120">
    <property type="component" value="Unassembled WGS sequence"/>
</dbReference>
<dbReference type="AlphaFoldDB" id="A0A087FYB4"/>
<organism evidence="3 4">
    <name type="scientific">Arabis alpina</name>
    <name type="common">Alpine rock-cress</name>
    <dbReference type="NCBI Taxonomy" id="50452"/>
    <lineage>
        <taxon>Eukaryota</taxon>
        <taxon>Viridiplantae</taxon>
        <taxon>Streptophyta</taxon>
        <taxon>Embryophyta</taxon>
        <taxon>Tracheophyta</taxon>
        <taxon>Spermatophyta</taxon>
        <taxon>Magnoliopsida</taxon>
        <taxon>eudicotyledons</taxon>
        <taxon>Gunneridae</taxon>
        <taxon>Pentapetalae</taxon>
        <taxon>rosids</taxon>
        <taxon>malvids</taxon>
        <taxon>Brassicales</taxon>
        <taxon>Brassicaceae</taxon>
        <taxon>Arabideae</taxon>
        <taxon>Arabis</taxon>
    </lineage>
</organism>
<feature type="compositionally biased region" description="Low complexity" evidence="1">
    <location>
        <begin position="1"/>
        <end position="25"/>
    </location>
</feature>
<reference evidence="4" key="1">
    <citation type="journal article" date="2015" name="Nat. Plants">
        <title>Genome expansion of Arabis alpina linked with retrotransposition and reduced symmetric DNA methylation.</title>
        <authorList>
            <person name="Willing E.M."/>
            <person name="Rawat V."/>
            <person name="Mandakova T."/>
            <person name="Maumus F."/>
            <person name="James G.V."/>
            <person name="Nordstroem K.J."/>
            <person name="Becker C."/>
            <person name="Warthmann N."/>
            <person name="Chica C."/>
            <person name="Szarzynska B."/>
            <person name="Zytnicki M."/>
            <person name="Albani M.C."/>
            <person name="Kiefer C."/>
            <person name="Bergonzi S."/>
            <person name="Castaings L."/>
            <person name="Mateos J.L."/>
            <person name="Berns M.C."/>
            <person name="Bujdoso N."/>
            <person name="Piofczyk T."/>
            <person name="de Lorenzo L."/>
            <person name="Barrero-Sicilia C."/>
            <person name="Mateos I."/>
            <person name="Piednoel M."/>
            <person name="Hagmann J."/>
            <person name="Chen-Min-Tao R."/>
            <person name="Iglesias-Fernandez R."/>
            <person name="Schuster S.C."/>
            <person name="Alonso-Blanco C."/>
            <person name="Roudier F."/>
            <person name="Carbonero P."/>
            <person name="Paz-Ares J."/>
            <person name="Davis S.J."/>
            <person name="Pecinka A."/>
            <person name="Quesneville H."/>
            <person name="Colot V."/>
            <person name="Lysak M.A."/>
            <person name="Weigel D."/>
            <person name="Coupland G."/>
            <person name="Schneeberger K."/>
        </authorList>
    </citation>
    <scope>NUCLEOTIDE SEQUENCE [LARGE SCALE GENOMIC DNA]</scope>
    <source>
        <strain evidence="4">cv. Pajares</strain>
    </source>
</reference>
<protein>
    <submittedName>
        <fullName evidence="3">Uncharacterized protein</fullName>
    </submittedName>
</protein>
<evidence type="ECO:0000256" key="1">
    <source>
        <dbReference type="SAM" id="MobiDB-lite"/>
    </source>
</evidence>
<name>A0A087FYB4_ARAAL</name>
<evidence type="ECO:0000256" key="2">
    <source>
        <dbReference type="SAM" id="Phobius"/>
    </source>
</evidence>
<feature type="region of interest" description="Disordered" evidence="1">
    <location>
        <begin position="1"/>
        <end position="60"/>
    </location>
</feature>
<evidence type="ECO:0000313" key="3">
    <source>
        <dbReference type="EMBL" id="KFK22616.1"/>
    </source>
</evidence>
<evidence type="ECO:0000313" key="4">
    <source>
        <dbReference type="Proteomes" id="UP000029120"/>
    </source>
</evidence>
<keyword evidence="2" id="KW-0812">Transmembrane</keyword>
<gene>
    <name evidence="3" type="ORF">AALP_AAs63068U000100</name>
</gene>
<keyword evidence="2" id="KW-1133">Transmembrane helix</keyword>
<accession>A0A087FYB4</accession>
<keyword evidence="2" id="KW-0472">Membrane</keyword>
<dbReference type="EMBL" id="KL987343">
    <property type="protein sequence ID" value="KFK22616.1"/>
    <property type="molecule type" value="Genomic_DNA"/>
</dbReference>
<sequence>MSVSSPSRFGPPSSLSPFGPQLSPSPFGPPPSLLPFGSQPSPSPFGPPLSPSPSPFGPRRSCRRRLVHVGVVVAVRSTTAVSDVNVCRRLRRRDCLRRQRPSPSLSSTSIAIAVSVVGTVFIVNFHRQNCLRRQRPSPSPSSTSVVGDCLRQNLCG</sequence>
<dbReference type="Gramene" id="KFK22616">
    <property type="protein sequence ID" value="KFK22616"/>
    <property type="gene ID" value="AALP_AAs63068U000100"/>
</dbReference>
<feature type="compositionally biased region" description="Pro residues" evidence="1">
    <location>
        <begin position="41"/>
        <end position="56"/>
    </location>
</feature>